<sequence length="73" mass="7313">MSEVSETFAVTTSTPVNAAVVGVAVSTEVAKVGLVENSTLAVVLRFSGLIAILITALELVTASSDLYSTVGAA</sequence>
<name>A0A6J6JXM4_9ZZZZ</name>
<evidence type="ECO:0000256" key="1">
    <source>
        <dbReference type="SAM" id="Phobius"/>
    </source>
</evidence>
<proteinExistence type="predicted"/>
<keyword evidence="1" id="KW-1133">Transmembrane helix</keyword>
<dbReference type="EMBL" id="CAEZVX010000089">
    <property type="protein sequence ID" value="CAB4642310.1"/>
    <property type="molecule type" value="Genomic_DNA"/>
</dbReference>
<feature type="transmembrane region" description="Helical" evidence="1">
    <location>
        <begin position="40"/>
        <end position="60"/>
    </location>
</feature>
<organism evidence="2">
    <name type="scientific">freshwater metagenome</name>
    <dbReference type="NCBI Taxonomy" id="449393"/>
    <lineage>
        <taxon>unclassified sequences</taxon>
        <taxon>metagenomes</taxon>
        <taxon>ecological metagenomes</taxon>
    </lineage>
</organism>
<keyword evidence="1" id="KW-0472">Membrane</keyword>
<evidence type="ECO:0000313" key="2">
    <source>
        <dbReference type="EMBL" id="CAB4642310.1"/>
    </source>
</evidence>
<protein>
    <submittedName>
        <fullName evidence="2">Unannotated protein</fullName>
    </submittedName>
</protein>
<accession>A0A6J6JXM4</accession>
<gene>
    <name evidence="2" type="ORF">UFOPK2155_00654</name>
</gene>
<dbReference type="AlphaFoldDB" id="A0A6J6JXM4"/>
<reference evidence="2" key="1">
    <citation type="submission" date="2020-05" db="EMBL/GenBank/DDBJ databases">
        <authorList>
            <person name="Chiriac C."/>
            <person name="Salcher M."/>
            <person name="Ghai R."/>
            <person name="Kavagutti S V."/>
        </authorList>
    </citation>
    <scope>NUCLEOTIDE SEQUENCE</scope>
</reference>
<keyword evidence="1" id="KW-0812">Transmembrane</keyword>